<evidence type="ECO:0000259" key="7">
    <source>
        <dbReference type="SMART" id="SM00484"/>
    </source>
</evidence>
<evidence type="ECO:0000259" key="8">
    <source>
        <dbReference type="SMART" id="SM00485"/>
    </source>
</evidence>
<dbReference type="AlphaFoldDB" id="A0A5E8CLM9"/>
<keyword evidence="6" id="KW-0175">Coiled coil</keyword>
<dbReference type="PANTHER" id="PTHR11081:SF9">
    <property type="entry name" value="FLAP ENDONUCLEASE 1"/>
    <property type="match status" value="1"/>
</dbReference>
<evidence type="ECO:0000256" key="2">
    <source>
        <dbReference type="ARBA" id="ARBA00022723"/>
    </source>
</evidence>
<sequence length="367" mass="43332">MGIKKLNKYLKEAEDAIFIHKNLSAFCNSIDRNGPKIVLAIDTSLYIYKYMYSYPNFLLGFTLQITRFIKNNIIPLYVFEGTPPLEKQDVLRMRTEKKKRIREKIQCLEEELNNAKSNSQKVNLNKEITRLNKQIIHVTKDDITKLKELFDLFNIQYINAIGESDSMCSFLYKKNIIDACLSDDMDILVSGCSNMIKFNNGEIVHYQLENILHVLNLNYEKFVEMCVLFGCDYSKPVPKLDNQLIYDLIKQDLSLIEIVDYINNKHIQQKIDALKVDNPDLTEEELASNYRSYEDYLNAKKIFMYSHLNESIENFELKDQDSIINKLKVNEFYERNISDRNKKIHDLIYRINYYIDNINDKIKKNII</sequence>
<keyword evidence="1" id="KW-0540">Nuclease</keyword>
<name>A0A5E8CLM9_9ZZZZ</name>
<dbReference type="EMBL" id="CABVLZ010000003">
    <property type="protein sequence ID" value="VVU95095.1"/>
    <property type="molecule type" value="Genomic_DNA"/>
</dbReference>
<keyword evidence="3" id="KW-0255">Endonuclease</keyword>
<dbReference type="SMART" id="SM00484">
    <property type="entry name" value="XPGI"/>
    <property type="match status" value="1"/>
</dbReference>
<evidence type="ECO:0000313" key="9">
    <source>
        <dbReference type="EMBL" id="VVU95095.1"/>
    </source>
</evidence>
<dbReference type="Pfam" id="PF00752">
    <property type="entry name" value="XPG_N"/>
    <property type="match status" value="1"/>
</dbReference>
<dbReference type="SUPFAM" id="SSF88723">
    <property type="entry name" value="PIN domain-like"/>
    <property type="match status" value="1"/>
</dbReference>
<evidence type="ECO:0000256" key="4">
    <source>
        <dbReference type="ARBA" id="ARBA00022801"/>
    </source>
</evidence>
<dbReference type="InterPro" id="IPR006084">
    <property type="entry name" value="XPG/Rad2"/>
</dbReference>
<protein>
    <submittedName>
        <fullName evidence="9">XPG I-region</fullName>
    </submittedName>
</protein>
<evidence type="ECO:0000256" key="5">
    <source>
        <dbReference type="ARBA" id="ARBA00022842"/>
    </source>
</evidence>
<organism evidence="9">
    <name type="scientific">seawater metagenome</name>
    <dbReference type="NCBI Taxonomy" id="1561972"/>
    <lineage>
        <taxon>unclassified sequences</taxon>
        <taxon>metagenomes</taxon>
        <taxon>ecological metagenomes</taxon>
    </lineage>
</organism>
<dbReference type="InterPro" id="IPR036279">
    <property type="entry name" value="5-3_exonuclease_C_sf"/>
</dbReference>
<dbReference type="PRINTS" id="PR00853">
    <property type="entry name" value="XPGRADSUPER"/>
</dbReference>
<keyword evidence="2" id="KW-0479">Metal-binding</keyword>
<evidence type="ECO:0000256" key="1">
    <source>
        <dbReference type="ARBA" id="ARBA00022722"/>
    </source>
</evidence>
<accession>A0A5E8CLM9</accession>
<dbReference type="Pfam" id="PF00867">
    <property type="entry name" value="XPG_I"/>
    <property type="match status" value="1"/>
</dbReference>
<feature type="coiled-coil region" evidence="6">
    <location>
        <begin position="91"/>
        <end position="134"/>
    </location>
</feature>
<feature type="domain" description="XPG-I" evidence="7">
    <location>
        <begin position="151"/>
        <end position="217"/>
    </location>
</feature>
<feature type="domain" description="XPG N-terminal" evidence="8">
    <location>
        <begin position="1"/>
        <end position="101"/>
    </location>
</feature>
<proteinExistence type="predicted"/>
<dbReference type="InterPro" id="IPR029060">
    <property type="entry name" value="PIN-like_dom_sf"/>
</dbReference>
<dbReference type="SMART" id="SM00485">
    <property type="entry name" value="XPGN"/>
    <property type="match status" value="1"/>
</dbReference>
<dbReference type="GO" id="GO:0017108">
    <property type="term" value="F:5'-flap endonuclease activity"/>
    <property type="evidence" value="ECO:0007669"/>
    <property type="project" value="TreeGrafter"/>
</dbReference>
<evidence type="ECO:0000256" key="3">
    <source>
        <dbReference type="ARBA" id="ARBA00022759"/>
    </source>
</evidence>
<dbReference type="Gene3D" id="1.10.150.20">
    <property type="entry name" value="5' to 3' exonuclease, C-terminal subdomain"/>
    <property type="match status" value="1"/>
</dbReference>
<dbReference type="InterPro" id="IPR006086">
    <property type="entry name" value="XPG-I_dom"/>
</dbReference>
<dbReference type="CDD" id="cd09897">
    <property type="entry name" value="H3TH_FEN1-XPG-like"/>
    <property type="match status" value="1"/>
</dbReference>
<dbReference type="Gene3D" id="3.40.50.1010">
    <property type="entry name" value="5'-nuclease"/>
    <property type="match status" value="1"/>
</dbReference>
<dbReference type="SUPFAM" id="SSF47807">
    <property type="entry name" value="5' to 3' exonuclease, C-terminal subdomain"/>
    <property type="match status" value="1"/>
</dbReference>
<evidence type="ECO:0000256" key="6">
    <source>
        <dbReference type="SAM" id="Coils"/>
    </source>
</evidence>
<keyword evidence="5" id="KW-0460">Magnesium</keyword>
<keyword evidence="4" id="KW-0378">Hydrolase</keyword>
<reference evidence="9" key="1">
    <citation type="submission" date="2019-09" db="EMBL/GenBank/DDBJ databases">
        <authorList>
            <person name="Needham M D."/>
        </authorList>
    </citation>
    <scope>NUCLEOTIDE SEQUENCE</scope>
</reference>
<gene>
    <name evidence="9" type="ORF">CPAV1605_820</name>
</gene>
<dbReference type="PANTHER" id="PTHR11081">
    <property type="entry name" value="FLAP ENDONUCLEASE FAMILY MEMBER"/>
    <property type="match status" value="1"/>
</dbReference>
<dbReference type="GO" id="GO:0046872">
    <property type="term" value="F:metal ion binding"/>
    <property type="evidence" value="ECO:0007669"/>
    <property type="project" value="UniProtKB-KW"/>
</dbReference>
<dbReference type="InterPro" id="IPR006085">
    <property type="entry name" value="XPG_DNA_repair_N"/>
</dbReference>